<dbReference type="OrthoDB" id="490222at2"/>
<sequence length="166" mass="17320">MRARLDPRDGRVPAHVNLLFGFVPESAFEEALPLLAEVAAGTAPFTARLAGVRVFGHREDAGVRLAPAGAGAAWDWRDPVALAPLPGRAGAVPYGTGTRTDTGGTDTGAGPVTVLTPSAPWRRRTGTSPVCRAPRLLPRRSGGSAGPAAPRLVGRWTEQPTSNERT</sequence>
<dbReference type="AlphaFoldDB" id="A0A5P2UV62"/>
<evidence type="ECO:0000313" key="3">
    <source>
        <dbReference type="Proteomes" id="UP000326831"/>
    </source>
</evidence>
<dbReference type="EMBL" id="CP023701">
    <property type="protein sequence ID" value="QEU83256.1"/>
    <property type="molecule type" value="Genomic_DNA"/>
</dbReference>
<dbReference type="KEGG" id="ssub:CP968_30225"/>
<name>A0A5P2UV62_9ACTN</name>
<protein>
    <submittedName>
        <fullName evidence="2">2'-5' RNA ligase family protein</fullName>
    </submittedName>
</protein>
<dbReference type="RefSeq" id="WP_150522217.1">
    <property type="nucleotide sequence ID" value="NZ_BMVX01000012.1"/>
</dbReference>
<proteinExistence type="predicted"/>
<gene>
    <name evidence="2" type="ORF">CP968_30225</name>
</gene>
<dbReference type="InterPro" id="IPR009097">
    <property type="entry name" value="Cyclic_Pdiesterase"/>
</dbReference>
<dbReference type="GO" id="GO:0016874">
    <property type="term" value="F:ligase activity"/>
    <property type="evidence" value="ECO:0007669"/>
    <property type="project" value="UniProtKB-KW"/>
</dbReference>
<accession>A0A5P2UV62</accession>
<dbReference type="Proteomes" id="UP000326831">
    <property type="component" value="Chromosome"/>
</dbReference>
<dbReference type="SUPFAM" id="SSF55144">
    <property type="entry name" value="LigT-like"/>
    <property type="match status" value="1"/>
</dbReference>
<keyword evidence="3" id="KW-1185">Reference proteome</keyword>
<evidence type="ECO:0000256" key="1">
    <source>
        <dbReference type="SAM" id="MobiDB-lite"/>
    </source>
</evidence>
<evidence type="ECO:0000313" key="2">
    <source>
        <dbReference type="EMBL" id="QEU83256.1"/>
    </source>
</evidence>
<dbReference type="Pfam" id="PF13563">
    <property type="entry name" value="2_5_RNA_ligase2"/>
    <property type="match status" value="1"/>
</dbReference>
<feature type="compositionally biased region" description="Low complexity" evidence="1">
    <location>
        <begin position="100"/>
        <end position="110"/>
    </location>
</feature>
<reference evidence="2 3" key="1">
    <citation type="submission" date="2017-09" db="EMBL/GenBank/DDBJ databases">
        <authorList>
            <person name="Lee N."/>
            <person name="Cho B.-K."/>
        </authorList>
    </citation>
    <scope>NUCLEOTIDE SEQUENCE [LARGE SCALE GENOMIC DNA]</scope>
    <source>
        <strain evidence="2 3">ATCC 27467</strain>
    </source>
</reference>
<feature type="region of interest" description="Disordered" evidence="1">
    <location>
        <begin position="100"/>
        <end position="166"/>
    </location>
</feature>
<keyword evidence="2" id="KW-0436">Ligase</keyword>
<organism evidence="2 3">
    <name type="scientific">Streptomyces subrutilus</name>
    <dbReference type="NCBI Taxonomy" id="36818"/>
    <lineage>
        <taxon>Bacteria</taxon>
        <taxon>Bacillati</taxon>
        <taxon>Actinomycetota</taxon>
        <taxon>Actinomycetes</taxon>
        <taxon>Kitasatosporales</taxon>
        <taxon>Streptomycetaceae</taxon>
        <taxon>Streptomyces</taxon>
    </lineage>
</organism>
<dbReference type="Gene3D" id="3.90.1140.10">
    <property type="entry name" value="Cyclic phosphodiesterase"/>
    <property type="match status" value="1"/>
</dbReference>